<dbReference type="SUPFAM" id="SSF51161">
    <property type="entry name" value="Trimeric LpxA-like enzymes"/>
    <property type="match status" value="1"/>
</dbReference>
<name>A0ABN0VSL5_9GAMM</name>
<reference evidence="1 2" key="1">
    <citation type="journal article" date="2019" name="Int. J. Syst. Evol. Microbiol.">
        <title>The Global Catalogue of Microorganisms (GCM) 10K type strain sequencing project: providing services to taxonomists for standard genome sequencing and annotation.</title>
        <authorList>
            <consortium name="The Broad Institute Genomics Platform"/>
            <consortium name="The Broad Institute Genome Sequencing Center for Infectious Disease"/>
            <person name="Wu L."/>
            <person name="Ma J."/>
        </authorList>
    </citation>
    <scope>NUCLEOTIDE SEQUENCE [LARGE SCALE GENOMIC DNA]</scope>
    <source>
        <strain evidence="1 2">JCM 16343</strain>
    </source>
</reference>
<evidence type="ECO:0000313" key="1">
    <source>
        <dbReference type="EMBL" id="GAA0315865.1"/>
    </source>
</evidence>
<gene>
    <name evidence="1" type="ORF">GCM10009129_11480</name>
</gene>
<proteinExistence type="predicted"/>
<dbReference type="EMBL" id="BAAAFR010000001">
    <property type="protein sequence ID" value="GAA0315865.1"/>
    <property type="molecule type" value="Genomic_DNA"/>
</dbReference>
<dbReference type="Proteomes" id="UP001501787">
    <property type="component" value="Unassembled WGS sequence"/>
</dbReference>
<dbReference type="InterPro" id="IPR011004">
    <property type="entry name" value="Trimer_LpxA-like_sf"/>
</dbReference>
<comment type="caution">
    <text evidence="1">The sequence shown here is derived from an EMBL/GenBank/DDBJ whole genome shotgun (WGS) entry which is preliminary data.</text>
</comment>
<keyword evidence="2" id="KW-1185">Reference proteome</keyword>
<accession>A0ABN0VSL5</accession>
<protein>
    <submittedName>
        <fullName evidence="1">Uncharacterized protein</fullName>
    </submittedName>
</protein>
<evidence type="ECO:0000313" key="2">
    <source>
        <dbReference type="Proteomes" id="UP001501787"/>
    </source>
</evidence>
<sequence length="109" mass="11758">MDTSTQPIHRLEAQAGASYGTHFTHRANDQTLIQSIGDGEHLINTGSLLSETRPSLFATENEQAIESDYRHQDSGAVISSRALATKDVAPYTVVGGNSAKVIKQRFSDA</sequence>
<dbReference type="Gene3D" id="2.160.10.10">
    <property type="entry name" value="Hexapeptide repeat proteins"/>
    <property type="match status" value="1"/>
</dbReference>
<organism evidence="1 2">
    <name type="scientific">Psychrobacter aestuarii</name>
    <dbReference type="NCBI Taxonomy" id="556327"/>
    <lineage>
        <taxon>Bacteria</taxon>
        <taxon>Pseudomonadati</taxon>
        <taxon>Pseudomonadota</taxon>
        <taxon>Gammaproteobacteria</taxon>
        <taxon>Moraxellales</taxon>
        <taxon>Moraxellaceae</taxon>
        <taxon>Psychrobacter</taxon>
    </lineage>
</organism>